<evidence type="ECO:0000256" key="2">
    <source>
        <dbReference type="ARBA" id="ARBA00010792"/>
    </source>
</evidence>
<dbReference type="InterPro" id="IPR032816">
    <property type="entry name" value="VTT_dom"/>
</dbReference>
<keyword evidence="6 7" id="KW-0472">Membrane</keyword>
<feature type="transmembrane region" description="Helical" evidence="7">
    <location>
        <begin position="143"/>
        <end position="166"/>
    </location>
</feature>
<keyword evidence="3" id="KW-1003">Cell membrane</keyword>
<comment type="caution">
    <text evidence="9">The sequence shown here is derived from an EMBL/GenBank/DDBJ whole genome shotgun (WGS) entry which is preliminary data.</text>
</comment>
<dbReference type="EMBL" id="BAABLM010000011">
    <property type="protein sequence ID" value="GAA4685656.1"/>
    <property type="molecule type" value="Genomic_DNA"/>
</dbReference>
<organism evidence="9 10">
    <name type="scientific">Frondihabitans cladoniiphilus</name>
    <dbReference type="NCBI Taxonomy" id="715785"/>
    <lineage>
        <taxon>Bacteria</taxon>
        <taxon>Bacillati</taxon>
        <taxon>Actinomycetota</taxon>
        <taxon>Actinomycetes</taxon>
        <taxon>Micrococcales</taxon>
        <taxon>Microbacteriaceae</taxon>
        <taxon>Frondihabitans</taxon>
    </lineage>
</organism>
<keyword evidence="5 7" id="KW-1133">Transmembrane helix</keyword>
<comment type="similarity">
    <text evidence="2">Belongs to the DedA family.</text>
</comment>
<feature type="transmembrane region" description="Helical" evidence="7">
    <location>
        <begin position="368"/>
        <end position="388"/>
    </location>
</feature>
<protein>
    <recommendedName>
        <fullName evidence="8">VTT domain-containing protein</fullName>
    </recommendedName>
</protein>
<reference evidence="10" key="1">
    <citation type="journal article" date="2019" name="Int. J. Syst. Evol. Microbiol.">
        <title>The Global Catalogue of Microorganisms (GCM) 10K type strain sequencing project: providing services to taxonomists for standard genome sequencing and annotation.</title>
        <authorList>
            <consortium name="The Broad Institute Genomics Platform"/>
            <consortium name="The Broad Institute Genome Sequencing Center for Infectious Disease"/>
            <person name="Wu L."/>
            <person name="Ma J."/>
        </authorList>
    </citation>
    <scope>NUCLEOTIDE SEQUENCE [LARGE SCALE GENOMIC DNA]</scope>
    <source>
        <strain evidence="10">JCM 18956</strain>
    </source>
</reference>
<dbReference type="InterPro" id="IPR032818">
    <property type="entry name" value="DedA-like"/>
</dbReference>
<feature type="transmembrane region" description="Helical" evidence="7">
    <location>
        <begin position="335"/>
        <end position="356"/>
    </location>
</feature>
<dbReference type="Proteomes" id="UP001501295">
    <property type="component" value="Unassembled WGS sequence"/>
</dbReference>
<feature type="domain" description="VTT" evidence="8">
    <location>
        <begin position="39"/>
        <end position="163"/>
    </location>
</feature>
<evidence type="ECO:0000256" key="7">
    <source>
        <dbReference type="SAM" id="Phobius"/>
    </source>
</evidence>
<dbReference type="Pfam" id="PF09335">
    <property type="entry name" value="VTT_dom"/>
    <property type="match status" value="1"/>
</dbReference>
<keyword evidence="4 7" id="KW-0812">Transmembrane</keyword>
<evidence type="ECO:0000256" key="4">
    <source>
        <dbReference type="ARBA" id="ARBA00022692"/>
    </source>
</evidence>
<evidence type="ECO:0000313" key="10">
    <source>
        <dbReference type="Proteomes" id="UP001501295"/>
    </source>
</evidence>
<evidence type="ECO:0000313" key="9">
    <source>
        <dbReference type="EMBL" id="GAA4685656.1"/>
    </source>
</evidence>
<feature type="transmembrane region" description="Helical" evidence="7">
    <location>
        <begin position="394"/>
        <end position="416"/>
    </location>
</feature>
<name>A0ABP8WDS0_9MICO</name>
<evidence type="ECO:0000256" key="3">
    <source>
        <dbReference type="ARBA" id="ARBA00022475"/>
    </source>
</evidence>
<evidence type="ECO:0000259" key="8">
    <source>
        <dbReference type="Pfam" id="PF09335"/>
    </source>
</evidence>
<dbReference type="RefSeq" id="WP_345377242.1">
    <property type="nucleotide sequence ID" value="NZ_BAABLM010000011.1"/>
</dbReference>
<sequence length="434" mass="46085">MDILGWITDAASSLPLALVYTLGGLFSFLESGLGLGFFLPGETIVLLLSATFDEAWKVVPYLALVAIGASAGDHVGYLLGRRFGRGLRDTRLIARLGTGNWDRAVGVLEKRGAWAVLLTRMVPVVRTLTPAAAGVAGVGYRPFVAASLSGAVLWSALYVGVGYLLRSSLDAVQHYLGNAGWILAGAAVVVVTLVVVVRALRRRRRGAVDDPVRVIGAGADLVLPEPPEQTRPATRTVVVEAFQGRTGAIAVFAVRASTVLAAAVIAANQHFFVAALLLLATLLSKPLQTLLRPEGSRRSPRDRALWTEPTLDRITASLVGLGLWAGHALPWEGLALLVLPEVLLGIATVLAFRGLVGLPVTRAERVRSFFQLIGLTAVCLGFAGRLALPIVVAPVTVILVGYLTLFVGIVASYVVAARFSRAMLARWQMSLARR</sequence>
<comment type="subcellular location">
    <subcellularLocation>
        <location evidence="1">Cell membrane</location>
        <topology evidence="1">Multi-pass membrane protein</topology>
    </subcellularLocation>
</comment>
<proteinExistence type="inferred from homology"/>
<evidence type="ECO:0000256" key="5">
    <source>
        <dbReference type="ARBA" id="ARBA00022989"/>
    </source>
</evidence>
<gene>
    <name evidence="9" type="ORF">GCM10025780_35110</name>
</gene>
<evidence type="ECO:0000256" key="6">
    <source>
        <dbReference type="ARBA" id="ARBA00023136"/>
    </source>
</evidence>
<dbReference type="PANTHER" id="PTHR30353:SF15">
    <property type="entry name" value="INNER MEMBRANE PROTEIN YABI"/>
    <property type="match status" value="1"/>
</dbReference>
<dbReference type="PANTHER" id="PTHR30353">
    <property type="entry name" value="INNER MEMBRANE PROTEIN DEDA-RELATED"/>
    <property type="match status" value="1"/>
</dbReference>
<feature type="transmembrane region" description="Helical" evidence="7">
    <location>
        <begin position="178"/>
        <end position="197"/>
    </location>
</feature>
<feature type="transmembrane region" description="Helical" evidence="7">
    <location>
        <begin position="58"/>
        <end position="79"/>
    </location>
</feature>
<evidence type="ECO:0000256" key="1">
    <source>
        <dbReference type="ARBA" id="ARBA00004651"/>
    </source>
</evidence>
<accession>A0ABP8WDS0</accession>
<keyword evidence="10" id="KW-1185">Reference proteome</keyword>